<protein>
    <submittedName>
        <fullName evidence="1">Uncharacterized protein</fullName>
    </submittedName>
</protein>
<dbReference type="AlphaFoldDB" id="A0A9P1JSX9"/>
<reference evidence="1 2" key="1">
    <citation type="journal article" date="2011" name="PLoS Genet.">
        <title>Azospirillum genomes reveal transition of bacteria from aquatic to terrestrial environments.</title>
        <authorList>
            <person name="Wisniewski-Dye F."/>
            <person name="Borziak K."/>
            <person name="Khalsa-Moyers G."/>
            <person name="Alexandre G."/>
            <person name="Sukharnikov L.O."/>
            <person name="Wuichet K."/>
            <person name="Hurst G.B."/>
            <person name="McDonald W.H."/>
            <person name="Robertson J.S."/>
            <person name="Barbe V."/>
            <person name="Calteau A."/>
            <person name="Rouy Z."/>
            <person name="Mangenot S."/>
            <person name="Prigent-Combaret C."/>
            <person name="Normand P."/>
            <person name="Boyer M."/>
            <person name="Siguier P."/>
            <person name="Dessaux Y."/>
            <person name="Elmerich C."/>
            <person name="Condemine G."/>
            <person name="Krishnen G."/>
            <person name="Kennedy I."/>
            <person name="Paterson A.H."/>
            <person name="Gonzalez V."/>
            <person name="Mavingui P."/>
            <person name="Zhulin I.B."/>
        </authorList>
    </citation>
    <scope>NUCLEOTIDE SEQUENCE [LARGE SCALE GENOMIC DNA]</scope>
    <source>
        <strain evidence="1 2">Sp245</strain>
    </source>
</reference>
<sequence>MERVLRQAKTLAQTVIEAILEIEKS</sequence>
<evidence type="ECO:0000313" key="1">
    <source>
        <dbReference type="EMBL" id="CCC99168.1"/>
    </source>
</evidence>
<proteinExistence type="predicted"/>
<evidence type="ECO:0000313" key="2">
    <source>
        <dbReference type="Proteomes" id="UP000007319"/>
    </source>
</evidence>
<gene>
    <name evidence="1" type="ORF">AZOBR_180238</name>
</gene>
<dbReference type="KEGG" id="abs:AZOBR_180238"/>
<keyword evidence="2" id="KW-1185">Reference proteome</keyword>
<accession>A0A9P1JSX9</accession>
<name>A0A9P1JSX9_9PROT</name>
<organism evidence="1 2">
    <name type="scientific">Azospirillum baldaniorum</name>
    <dbReference type="NCBI Taxonomy" id="1064539"/>
    <lineage>
        <taxon>Bacteria</taxon>
        <taxon>Pseudomonadati</taxon>
        <taxon>Pseudomonadota</taxon>
        <taxon>Alphaproteobacteria</taxon>
        <taxon>Rhodospirillales</taxon>
        <taxon>Azospirillaceae</taxon>
        <taxon>Azospirillum</taxon>
    </lineage>
</organism>
<dbReference type="Proteomes" id="UP000007319">
    <property type="component" value="Chromosome"/>
</dbReference>
<dbReference type="EMBL" id="HE577327">
    <property type="protein sequence ID" value="CCC99168.1"/>
    <property type="molecule type" value="Genomic_DNA"/>
</dbReference>